<dbReference type="PANTHER" id="PTHR36509:SF3">
    <property type="entry name" value="SIGNAL PEPTIDE PROTEIN"/>
    <property type="match status" value="1"/>
</dbReference>
<evidence type="ECO:0000313" key="3">
    <source>
        <dbReference type="EMBL" id="EKJ95061.1"/>
    </source>
</evidence>
<feature type="domain" description="DUF1254" evidence="2">
    <location>
        <begin position="63"/>
        <end position="195"/>
    </location>
</feature>
<dbReference type="Pfam" id="PF06863">
    <property type="entry name" value="DUF1254"/>
    <property type="match status" value="1"/>
</dbReference>
<dbReference type="Proteomes" id="UP000017668">
    <property type="component" value="Unassembled WGS sequence"/>
</dbReference>
<evidence type="ECO:0008006" key="5">
    <source>
        <dbReference type="Google" id="ProtNLM"/>
    </source>
</evidence>
<evidence type="ECO:0000259" key="1">
    <source>
        <dbReference type="Pfam" id="PF06742"/>
    </source>
</evidence>
<gene>
    <name evidence="3" type="ORF">C241_14903</name>
</gene>
<evidence type="ECO:0000259" key="2">
    <source>
        <dbReference type="Pfam" id="PF06863"/>
    </source>
</evidence>
<dbReference type="InterPro" id="IPR037049">
    <property type="entry name" value="DUF1214_C_sf"/>
</dbReference>
<comment type="caution">
    <text evidence="3">The sequence shown here is derived from an EMBL/GenBank/DDBJ whole genome shotgun (WGS) entry which is preliminary data.</text>
</comment>
<proteinExistence type="predicted"/>
<dbReference type="PANTHER" id="PTHR36509">
    <property type="entry name" value="BLL3101 PROTEIN"/>
    <property type="match status" value="1"/>
</dbReference>
<dbReference type="SUPFAM" id="SSF160935">
    <property type="entry name" value="VPA0735-like"/>
    <property type="match status" value="1"/>
</dbReference>
<evidence type="ECO:0000313" key="4">
    <source>
        <dbReference type="Proteomes" id="UP000017668"/>
    </source>
</evidence>
<dbReference type="RefSeq" id="WP_006699004.1">
    <property type="nucleotide sequence ID" value="NZ_AMQQ01000021.1"/>
</dbReference>
<reference evidence="3 4" key="1">
    <citation type="journal article" date="2013" name="Genome Announc.">
        <title>Genome Sequence of Rhizobium lupini HPC(L) Isolated from Saline Desert Soil, Kutch (Gujarat).</title>
        <authorList>
            <person name="Agarwal L."/>
            <person name="Purohit H.J."/>
        </authorList>
    </citation>
    <scope>NUCLEOTIDE SEQUENCE [LARGE SCALE GENOMIC DNA]</scope>
    <source>
        <strain evidence="4">HPC(L)</strain>
    </source>
</reference>
<name>A0ABP2RPZ4_RHILU</name>
<dbReference type="Gene3D" id="2.60.120.600">
    <property type="entry name" value="Domain of unknown function DUF1214, C-terminal domain"/>
    <property type="match status" value="1"/>
</dbReference>
<dbReference type="EMBL" id="AMQQ01000021">
    <property type="protein sequence ID" value="EKJ95061.1"/>
    <property type="molecule type" value="Genomic_DNA"/>
</dbReference>
<feature type="domain" description="DUF1214" evidence="1">
    <location>
        <begin position="343"/>
        <end position="449"/>
    </location>
</feature>
<keyword evidence="4" id="KW-1185">Reference proteome</keyword>
<protein>
    <recommendedName>
        <fullName evidence="5">DUF1254 domain-containing protein</fullName>
    </recommendedName>
</protein>
<dbReference type="Gene3D" id="2.60.40.1610">
    <property type="entry name" value="Domain of unknown function DUF1254"/>
    <property type="match status" value="1"/>
</dbReference>
<dbReference type="InterPro" id="IPR010679">
    <property type="entry name" value="DUF1254"/>
</dbReference>
<dbReference type="InterPro" id="IPR010621">
    <property type="entry name" value="DUF1214"/>
</dbReference>
<sequence length="467" mass="51465">MRSFVLALTCSAVLFLPHEGRAIGGLERRQMENRAVEALVWGMPAVNFELMYLAAVEAGGDWNQIIYWSKPLTWKNQTLTPNPDTIYLMPFYNTKDVGPVVLEIPPAGDGTITGSIDDAWQTAVEDVGPAGADKGKGGSYLILPPGYVEAVPDGFIPLRPSTYSGFALLRSNLKSHKDADVTRAVAYGRNVKLYPLSEAGQNPSTTFVDAADKLYDSTIRYDAGFFQALDRVVQREPWLERDRVMIDMLRSIGIAKGQSFQLDDQRRALLDRAAGEACDWIDSKYEAAFVPFYEGTGWGLPVSTDVIEGMSTNFASPESYPVTARGVMYSLGYFSAKHLGAGQFYLMTIKDKDGQPLQGGATYRLTIPPNAPVELYWSVTAYDRETHALIKGAERSSRASNANDLRANADGSVDVIIGPKPPEGQLSNWIPTDPNRGFELMLRVYGPTKAFFDKTWKLADVDKVAER</sequence>
<dbReference type="Gene3D" id="1.10.3360.10">
    <property type="entry name" value="VPA0735-like domain"/>
    <property type="match status" value="1"/>
</dbReference>
<dbReference type="InterPro" id="IPR037050">
    <property type="entry name" value="DUF1254_sf"/>
</dbReference>
<dbReference type="Pfam" id="PF06742">
    <property type="entry name" value="DUF1214"/>
    <property type="match status" value="1"/>
</dbReference>
<accession>A0ABP2RPZ4</accession>
<organism evidence="3 4">
    <name type="scientific">Bradyrhizobium lupini HPC(L)</name>
    <dbReference type="NCBI Taxonomy" id="1229491"/>
    <lineage>
        <taxon>Bacteria</taxon>
        <taxon>Pseudomonadati</taxon>
        <taxon>Pseudomonadota</taxon>
        <taxon>Alphaproteobacteria</taxon>
        <taxon>Hyphomicrobiales</taxon>
        <taxon>Nitrobacteraceae</taxon>
        <taxon>Bradyrhizobium</taxon>
    </lineage>
</organism>